<keyword evidence="2" id="KW-1185">Reference proteome</keyword>
<feature type="domain" description="F-box associated beta-propeller type 1" evidence="1">
    <location>
        <begin position="8"/>
        <end position="167"/>
    </location>
</feature>
<sequence>MPHFFCRWVSVKGNTYFVAQKILGGGMRTNFLLCFDFTKESFGRHLDLPFDSHPEYGVTLSSVREEKLAVLFKKWITTKIEPNAVSWSYFLKLDRTLFIGIQASLSFFIDEKKKIAVIYFKDRKESNNFTAYMCGEDGYCYQEVHLGESASASRPFVYTYAPSWVQIQ</sequence>
<protein>
    <submittedName>
        <fullName evidence="3">F-box protein At3g19560</fullName>
    </submittedName>
</protein>
<name>A0ABM1RCM3_CAMSA</name>
<reference evidence="2" key="1">
    <citation type="journal article" date="2014" name="Nat. Commun.">
        <title>The emerging biofuel crop Camelina sativa retains a highly undifferentiated hexaploid genome structure.</title>
        <authorList>
            <person name="Kagale S."/>
            <person name="Koh C."/>
            <person name="Nixon J."/>
            <person name="Bollina V."/>
            <person name="Clarke W.E."/>
            <person name="Tuteja R."/>
            <person name="Spillane C."/>
            <person name="Robinson S.J."/>
            <person name="Links M.G."/>
            <person name="Clarke C."/>
            <person name="Higgins E.E."/>
            <person name="Huebert T."/>
            <person name="Sharpe A.G."/>
            <person name="Parkin I.A."/>
        </authorList>
    </citation>
    <scope>NUCLEOTIDE SEQUENCE [LARGE SCALE GENOMIC DNA]</scope>
    <source>
        <strain evidence="2">cv. DH55</strain>
    </source>
</reference>
<evidence type="ECO:0000313" key="2">
    <source>
        <dbReference type="Proteomes" id="UP000694864"/>
    </source>
</evidence>
<dbReference type="Proteomes" id="UP000694864">
    <property type="component" value="Chromosome 19"/>
</dbReference>
<gene>
    <name evidence="3" type="primary">LOC104767645</name>
</gene>
<accession>A0ABM1RCM3</accession>
<dbReference type="InterPro" id="IPR006527">
    <property type="entry name" value="F-box-assoc_dom_typ1"/>
</dbReference>
<evidence type="ECO:0000259" key="1">
    <source>
        <dbReference type="Pfam" id="PF07734"/>
    </source>
</evidence>
<proteinExistence type="predicted"/>
<organism evidence="2 3">
    <name type="scientific">Camelina sativa</name>
    <name type="common">False flax</name>
    <name type="synonym">Myagrum sativum</name>
    <dbReference type="NCBI Taxonomy" id="90675"/>
    <lineage>
        <taxon>Eukaryota</taxon>
        <taxon>Viridiplantae</taxon>
        <taxon>Streptophyta</taxon>
        <taxon>Embryophyta</taxon>
        <taxon>Tracheophyta</taxon>
        <taxon>Spermatophyta</taxon>
        <taxon>Magnoliopsida</taxon>
        <taxon>eudicotyledons</taxon>
        <taxon>Gunneridae</taxon>
        <taxon>Pentapetalae</taxon>
        <taxon>rosids</taxon>
        <taxon>malvids</taxon>
        <taxon>Brassicales</taxon>
        <taxon>Brassicaceae</taxon>
        <taxon>Camelineae</taxon>
        <taxon>Camelina</taxon>
    </lineage>
</organism>
<dbReference type="GeneID" id="104767645"/>
<dbReference type="InterPro" id="IPR017451">
    <property type="entry name" value="F-box-assoc_interact_dom"/>
</dbReference>
<dbReference type="RefSeq" id="XP_019096761.1">
    <property type="nucleotide sequence ID" value="XM_019241216.1"/>
</dbReference>
<evidence type="ECO:0000313" key="3">
    <source>
        <dbReference type="RefSeq" id="XP_019096761.1"/>
    </source>
</evidence>
<dbReference type="Pfam" id="PF07734">
    <property type="entry name" value="FBA_1"/>
    <property type="match status" value="1"/>
</dbReference>
<reference evidence="3" key="2">
    <citation type="submission" date="2025-08" db="UniProtKB">
        <authorList>
            <consortium name="RefSeq"/>
        </authorList>
    </citation>
    <scope>IDENTIFICATION</scope>
    <source>
        <tissue evidence="3">Leaf</tissue>
    </source>
</reference>
<dbReference type="NCBIfam" id="TIGR01640">
    <property type="entry name" value="F_box_assoc_1"/>
    <property type="match status" value="1"/>
</dbReference>